<keyword evidence="1" id="KW-1133">Transmembrane helix</keyword>
<protein>
    <submittedName>
        <fullName evidence="2">DUF979 family protein</fullName>
    </submittedName>
</protein>
<comment type="caution">
    <text evidence="2">The sequence shown here is derived from an EMBL/GenBank/DDBJ whole genome shotgun (WGS) entry which is preliminary data.</text>
</comment>
<keyword evidence="1" id="KW-0472">Membrane</keyword>
<dbReference type="EMBL" id="JAIFOC010000590">
    <property type="protein sequence ID" value="MBX4224229.1"/>
    <property type="molecule type" value="Genomic_DNA"/>
</dbReference>
<organism evidence="2 3">
    <name type="scientific">Enterococcus faecium</name>
    <name type="common">Streptococcus faecium</name>
    <dbReference type="NCBI Taxonomy" id="1352"/>
    <lineage>
        <taxon>Bacteria</taxon>
        <taxon>Bacillati</taxon>
        <taxon>Bacillota</taxon>
        <taxon>Bacilli</taxon>
        <taxon>Lactobacillales</taxon>
        <taxon>Enterococcaceae</taxon>
        <taxon>Enterococcus</taxon>
    </lineage>
</organism>
<keyword evidence="1" id="KW-0812">Transmembrane</keyword>
<dbReference type="AlphaFoldDB" id="A0A9X1GFF5"/>
<dbReference type="RefSeq" id="WP_220716002.1">
    <property type="nucleotide sequence ID" value="NZ_JAIFOC010000590.1"/>
</dbReference>
<feature type="transmembrane region" description="Helical" evidence="1">
    <location>
        <begin position="15"/>
        <end position="32"/>
    </location>
</feature>
<sequence>MDFFTNPDILLGDKLLEILYIVMGLVLIYTGVRNLTDKTNPHRYGSAFFWTVLG</sequence>
<evidence type="ECO:0000256" key="1">
    <source>
        <dbReference type="SAM" id="Phobius"/>
    </source>
</evidence>
<reference evidence="2" key="1">
    <citation type="journal article" date="2022" name="J. Anim. Sci.">
        <title>Whole genome sequence analyses-based assessment of virulence potential and antimicrobial susceptibilities and resistance of Enterococcus faecium strains isolated from commercial swine and cattle probiotic products.</title>
        <authorList>
            <person name="Shridhar P.B."/>
            <person name="Amachawadi R.G."/>
            <person name="Tokach M."/>
            <person name="Patel I."/>
            <person name="Gangiredla J."/>
            <person name="Mammel M."/>
            <person name="Nagaraja T.G."/>
        </authorList>
    </citation>
    <scope>NUCLEOTIDE SEQUENCE</scope>
    <source>
        <strain evidence="2">EF215</strain>
    </source>
</reference>
<dbReference type="Proteomes" id="UP001139644">
    <property type="component" value="Unassembled WGS sequence"/>
</dbReference>
<evidence type="ECO:0000313" key="3">
    <source>
        <dbReference type="Proteomes" id="UP001139644"/>
    </source>
</evidence>
<accession>A0A9X1GFF5</accession>
<evidence type="ECO:0000313" key="2">
    <source>
        <dbReference type="EMBL" id="MBX4224229.1"/>
    </source>
</evidence>
<proteinExistence type="predicted"/>
<name>A0A9X1GFF5_ENTFC</name>
<feature type="non-terminal residue" evidence="2">
    <location>
        <position position="54"/>
    </location>
</feature>
<dbReference type="Pfam" id="PF06166">
    <property type="entry name" value="DUF979"/>
    <property type="match status" value="1"/>
</dbReference>
<dbReference type="InterPro" id="IPR009323">
    <property type="entry name" value="DUF979"/>
</dbReference>
<gene>
    <name evidence="2" type="ORF">KYX88_16255</name>
</gene>